<feature type="compositionally biased region" description="Polar residues" evidence="1">
    <location>
        <begin position="143"/>
        <end position="162"/>
    </location>
</feature>
<dbReference type="Proteomes" id="UP001161247">
    <property type="component" value="Chromosome 7"/>
</dbReference>
<gene>
    <name evidence="2" type="ORF">OLC1_LOCUS19599</name>
</gene>
<proteinExistence type="predicted"/>
<organism evidence="2 3">
    <name type="scientific">Oldenlandia corymbosa var. corymbosa</name>
    <dbReference type="NCBI Taxonomy" id="529605"/>
    <lineage>
        <taxon>Eukaryota</taxon>
        <taxon>Viridiplantae</taxon>
        <taxon>Streptophyta</taxon>
        <taxon>Embryophyta</taxon>
        <taxon>Tracheophyta</taxon>
        <taxon>Spermatophyta</taxon>
        <taxon>Magnoliopsida</taxon>
        <taxon>eudicotyledons</taxon>
        <taxon>Gunneridae</taxon>
        <taxon>Pentapetalae</taxon>
        <taxon>asterids</taxon>
        <taxon>lamiids</taxon>
        <taxon>Gentianales</taxon>
        <taxon>Rubiaceae</taxon>
        <taxon>Rubioideae</taxon>
        <taxon>Spermacoceae</taxon>
        <taxon>Hedyotis-Oldenlandia complex</taxon>
        <taxon>Oldenlandia</taxon>
    </lineage>
</organism>
<dbReference type="AlphaFoldDB" id="A0AAV1DZ96"/>
<sequence length="174" mass="19583">MLLHFESHTSPRFLFASTRDARLLHRRAKRQAKKLDVDAPAFRKPYITKIPFGHTETGVWQPSMAGVKDFGIFANKMDKNASARARHFRLMQRRAKRQAKNQHADASVFENTCISNIPTVVDVNPTIEGGLMDVPINDQTNLSSARAAQDLSSEAPESTPNSRKPRRPTTSRKC</sequence>
<keyword evidence="3" id="KW-1185">Reference proteome</keyword>
<evidence type="ECO:0000313" key="2">
    <source>
        <dbReference type="EMBL" id="CAI9112387.1"/>
    </source>
</evidence>
<feature type="compositionally biased region" description="Basic residues" evidence="1">
    <location>
        <begin position="163"/>
        <end position="174"/>
    </location>
</feature>
<dbReference type="EMBL" id="OX459124">
    <property type="protein sequence ID" value="CAI9112387.1"/>
    <property type="molecule type" value="Genomic_DNA"/>
</dbReference>
<evidence type="ECO:0000256" key="1">
    <source>
        <dbReference type="SAM" id="MobiDB-lite"/>
    </source>
</evidence>
<name>A0AAV1DZ96_OLDCO</name>
<accession>A0AAV1DZ96</accession>
<reference evidence="2" key="1">
    <citation type="submission" date="2023-03" db="EMBL/GenBank/DDBJ databases">
        <authorList>
            <person name="Julca I."/>
        </authorList>
    </citation>
    <scope>NUCLEOTIDE SEQUENCE</scope>
</reference>
<evidence type="ECO:0000313" key="3">
    <source>
        <dbReference type="Proteomes" id="UP001161247"/>
    </source>
</evidence>
<feature type="region of interest" description="Disordered" evidence="1">
    <location>
        <begin position="143"/>
        <end position="174"/>
    </location>
</feature>
<protein>
    <submittedName>
        <fullName evidence="2">OLC1v1012834C1</fullName>
    </submittedName>
</protein>